<protein>
    <recommendedName>
        <fullName evidence="1">G domain-containing protein</fullName>
    </recommendedName>
</protein>
<evidence type="ECO:0000313" key="2">
    <source>
        <dbReference type="EMBL" id="KIM61124.1"/>
    </source>
</evidence>
<name>A0A0C3DY84_9AGAM</name>
<reference evidence="3" key="2">
    <citation type="submission" date="2015-01" db="EMBL/GenBank/DDBJ databases">
        <title>Evolutionary Origins and Diversification of the Mycorrhizal Mutualists.</title>
        <authorList>
            <consortium name="DOE Joint Genome Institute"/>
            <consortium name="Mycorrhizal Genomics Consortium"/>
            <person name="Kohler A."/>
            <person name="Kuo A."/>
            <person name="Nagy L.G."/>
            <person name="Floudas D."/>
            <person name="Copeland A."/>
            <person name="Barry K.W."/>
            <person name="Cichocki N."/>
            <person name="Veneault-Fourrey C."/>
            <person name="LaButti K."/>
            <person name="Lindquist E.A."/>
            <person name="Lipzen A."/>
            <person name="Lundell T."/>
            <person name="Morin E."/>
            <person name="Murat C."/>
            <person name="Riley R."/>
            <person name="Ohm R."/>
            <person name="Sun H."/>
            <person name="Tunlid A."/>
            <person name="Henrissat B."/>
            <person name="Grigoriev I.V."/>
            <person name="Hibbett D.S."/>
            <person name="Martin F."/>
        </authorList>
    </citation>
    <scope>NUCLEOTIDE SEQUENCE [LARGE SCALE GENOMIC DNA]</scope>
    <source>
        <strain evidence="3">Foug A</strain>
    </source>
</reference>
<keyword evidence="3" id="KW-1185">Reference proteome</keyword>
<organism evidence="2 3">
    <name type="scientific">Scleroderma citrinum Foug A</name>
    <dbReference type="NCBI Taxonomy" id="1036808"/>
    <lineage>
        <taxon>Eukaryota</taxon>
        <taxon>Fungi</taxon>
        <taxon>Dikarya</taxon>
        <taxon>Basidiomycota</taxon>
        <taxon>Agaricomycotina</taxon>
        <taxon>Agaricomycetes</taxon>
        <taxon>Agaricomycetidae</taxon>
        <taxon>Boletales</taxon>
        <taxon>Sclerodermatineae</taxon>
        <taxon>Sclerodermataceae</taxon>
        <taxon>Scleroderma</taxon>
    </lineage>
</organism>
<dbReference type="HOGENOM" id="CLU_032838_0_0_1"/>
<dbReference type="Pfam" id="PF01926">
    <property type="entry name" value="MMR_HSR1"/>
    <property type="match status" value="1"/>
</dbReference>
<reference evidence="2 3" key="1">
    <citation type="submission" date="2014-04" db="EMBL/GenBank/DDBJ databases">
        <authorList>
            <consortium name="DOE Joint Genome Institute"/>
            <person name="Kuo A."/>
            <person name="Kohler A."/>
            <person name="Nagy L.G."/>
            <person name="Floudas D."/>
            <person name="Copeland A."/>
            <person name="Barry K.W."/>
            <person name="Cichocki N."/>
            <person name="Veneault-Fourrey C."/>
            <person name="LaButti K."/>
            <person name="Lindquist E.A."/>
            <person name="Lipzen A."/>
            <person name="Lundell T."/>
            <person name="Morin E."/>
            <person name="Murat C."/>
            <person name="Sun H."/>
            <person name="Tunlid A."/>
            <person name="Henrissat B."/>
            <person name="Grigoriev I.V."/>
            <person name="Hibbett D.S."/>
            <person name="Martin F."/>
            <person name="Nordberg H.P."/>
            <person name="Cantor M.N."/>
            <person name="Hua S.X."/>
        </authorList>
    </citation>
    <scope>NUCLEOTIDE SEQUENCE [LARGE SCALE GENOMIC DNA]</scope>
    <source>
        <strain evidence="2 3">Foug A</strain>
    </source>
</reference>
<gene>
    <name evidence="2" type="ORF">SCLCIDRAFT_26094</name>
</gene>
<dbReference type="InParanoid" id="A0A0C3DY84"/>
<dbReference type="EMBL" id="KN822055">
    <property type="protein sequence ID" value="KIM61124.1"/>
    <property type="molecule type" value="Genomic_DNA"/>
</dbReference>
<feature type="domain" description="G" evidence="1">
    <location>
        <begin position="6"/>
        <end position="102"/>
    </location>
</feature>
<dbReference type="SUPFAM" id="SSF52540">
    <property type="entry name" value="P-loop containing nucleoside triphosphate hydrolases"/>
    <property type="match status" value="2"/>
</dbReference>
<dbReference type="OrthoDB" id="8954335at2759"/>
<dbReference type="AlphaFoldDB" id="A0A0C3DY84"/>
<dbReference type="Proteomes" id="UP000053989">
    <property type="component" value="Unassembled WGS sequence"/>
</dbReference>
<dbReference type="STRING" id="1036808.A0A0C3DY84"/>
<evidence type="ECO:0000259" key="1">
    <source>
        <dbReference type="Pfam" id="PF01926"/>
    </source>
</evidence>
<dbReference type="InterPro" id="IPR006073">
    <property type="entry name" value="GTP-bd"/>
</dbReference>
<sequence length="441" mass="50261">MSTRSVFIAGEAGIGKTSVINLILGETRALVSNDAAGATRDEVRYRYPATIFSHNYYVWDTPGLNEGIQRNEGSKGNEEILRKLLTRLDKTHWVQLLILCFRGTRVTNMMQQTYRVVTVICAKLLSRVPVVAVITELDKVLPSPHGMEIWWTNNRDTLVNHGMKFNGHACITALTDECHPRMLGRYRECQMAIHKLIRDCSPSTEVRFRSAHRCRPLRRGREVAPISADAQVCTLDSNLYSFDIGPTRIQIWDTVGLNEADLDLRGYFSALEDVIGLIKRLDFAGAISLHLFCVNGDGSKRSMQGHYRLFYEVFGRKQMPIALVVTHLKHEQHIEDWWSRSMKMLQQHDIVTAGHACVTDLAGHPKYQQSQDAIHALLTQYNEQGKFMMPPEHYLFGWLIKSWKALRGRDMIHFLTAKCHLILTVAERVATFWNGAQPDSD</sequence>
<proteinExistence type="predicted"/>
<accession>A0A0C3DY84</accession>
<evidence type="ECO:0000313" key="3">
    <source>
        <dbReference type="Proteomes" id="UP000053989"/>
    </source>
</evidence>
<dbReference type="GO" id="GO:0005525">
    <property type="term" value="F:GTP binding"/>
    <property type="evidence" value="ECO:0007669"/>
    <property type="project" value="InterPro"/>
</dbReference>
<dbReference type="CDD" id="cd00882">
    <property type="entry name" value="Ras_like_GTPase"/>
    <property type="match status" value="1"/>
</dbReference>
<dbReference type="Gene3D" id="3.40.50.300">
    <property type="entry name" value="P-loop containing nucleotide triphosphate hydrolases"/>
    <property type="match status" value="2"/>
</dbReference>
<dbReference type="InterPro" id="IPR027417">
    <property type="entry name" value="P-loop_NTPase"/>
</dbReference>